<sequence>MAQKDARIHFLERELAEREKEMQMMKEREQLPVAGVDDERLRELERKVRELDALVKGLTEEVLDVKSVVMKLARETDERRERRPVQPAAAKPAQELRAEPRTVEPRSQTRPAEKRPSRQVTGEKALDERDFEMIMQNDGTLKPEPKRPSSEYIVASTGTKDLPSKSVKKGGKSSDRKVFVEQRKRPVNDLIQAEEDDTVDLDRR</sequence>
<evidence type="ECO:0000313" key="3">
    <source>
        <dbReference type="EMBL" id="WOX57389.1"/>
    </source>
</evidence>
<reference evidence="3 4" key="1">
    <citation type="submission" date="2023-10" db="EMBL/GenBank/DDBJ databases">
        <title>The complete genome sequence of Methanoculleus receptaculi DSM 18860.</title>
        <authorList>
            <person name="Lai S.-J."/>
            <person name="You Y.-T."/>
            <person name="Chen S.-C."/>
        </authorList>
    </citation>
    <scope>NUCLEOTIDE SEQUENCE [LARGE SCALE GENOMIC DNA]</scope>
    <source>
        <strain evidence="3 4">DSM 18860</strain>
    </source>
</reference>
<feature type="compositionally biased region" description="Acidic residues" evidence="2">
    <location>
        <begin position="192"/>
        <end position="204"/>
    </location>
</feature>
<dbReference type="Pfam" id="PF24362">
    <property type="entry name" value="DUF7518"/>
    <property type="match status" value="1"/>
</dbReference>
<evidence type="ECO:0000256" key="2">
    <source>
        <dbReference type="SAM" id="MobiDB-lite"/>
    </source>
</evidence>
<feature type="region of interest" description="Disordered" evidence="2">
    <location>
        <begin position="72"/>
        <end position="204"/>
    </location>
</feature>
<feature type="coiled-coil region" evidence="1">
    <location>
        <begin position="1"/>
        <end position="61"/>
    </location>
</feature>
<dbReference type="RefSeq" id="WP_318620969.1">
    <property type="nucleotide sequence ID" value="NZ_CP137642.1"/>
</dbReference>
<feature type="compositionally biased region" description="Basic and acidic residues" evidence="2">
    <location>
        <begin position="94"/>
        <end position="104"/>
    </location>
</feature>
<dbReference type="KEGG" id="mrc:R6Y96_08840"/>
<name>A0AAX4FU42_9EURY</name>
<protein>
    <submittedName>
        <fullName evidence="3">Uncharacterized protein</fullName>
    </submittedName>
</protein>
<proteinExistence type="predicted"/>
<organism evidence="3 4">
    <name type="scientific">Methanoculleus receptaculi</name>
    <dbReference type="NCBI Taxonomy" id="394967"/>
    <lineage>
        <taxon>Archaea</taxon>
        <taxon>Methanobacteriati</taxon>
        <taxon>Methanobacteriota</taxon>
        <taxon>Stenosarchaea group</taxon>
        <taxon>Methanomicrobia</taxon>
        <taxon>Methanomicrobiales</taxon>
        <taxon>Methanomicrobiaceae</taxon>
        <taxon>Methanoculleus</taxon>
    </lineage>
</organism>
<dbReference type="GeneID" id="85733259"/>
<feature type="compositionally biased region" description="Basic and acidic residues" evidence="2">
    <location>
        <begin position="172"/>
        <end position="187"/>
    </location>
</feature>
<evidence type="ECO:0000256" key="1">
    <source>
        <dbReference type="SAM" id="Coils"/>
    </source>
</evidence>
<dbReference type="EMBL" id="CP137642">
    <property type="protein sequence ID" value="WOX57389.1"/>
    <property type="molecule type" value="Genomic_DNA"/>
</dbReference>
<keyword evidence="4" id="KW-1185">Reference proteome</keyword>
<accession>A0AAX4FU42</accession>
<keyword evidence="1" id="KW-0175">Coiled coil</keyword>
<feature type="compositionally biased region" description="Basic and acidic residues" evidence="2">
    <location>
        <begin position="72"/>
        <end position="84"/>
    </location>
</feature>
<dbReference type="Proteomes" id="UP001305652">
    <property type="component" value="Chromosome"/>
</dbReference>
<evidence type="ECO:0000313" key="4">
    <source>
        <dbReference type="Proteomes" id="UP001305652"/>
    </source>
</evidence>
<gene>
    <name evidence="3" type="ORF">R6Y96_08840</name>
</gene>
<dbReference type="InterPro" id="IPR055940">
    <property type="entry name" value="DUF7518"/>
</dbReference>
<dbReference type="AlphaFoldDB" id="A0AAX4FU42"/>